<dbReference type="Proteomes" id="UP001341259">
    <property type="component" value="Chromosome"/>
</dbReference>
<evidence type="ECO:0000256" key="3">
    <source>
        <dbReference type="ARBA" id="ARBA00023002"/>
    </source>
</evidence>
<dbReference type="InterPro" id="IPR036661">
    <property type="entry name" value="Luciferase-like_sf"/>
</dbReference>
<dbReference type="InterPro" id="IPR019952">
    <property type="entry name" value="F420_OxRdatse_Rv1855c_pred"/>
</dbReference>
<protein>
    <submittedName>
        <fullName evidence="6">LLM class F420-dependent oxidoreductase</fullName>
    </submittedName>
</protein>
<dbReference type="EMBL" id="CP107906">
    <property type="protein sequence ID" value="WUG97534.1"/>
    <property type="molecule type" value="Genomic_DNA"/>
</dbReference>
<organism evidence="6 7">
    <name type="scientific">Streptomyces violaceus</name>
    <name type="common">Streptomyces venezuelae</name>
    <dbReference type="NCBI Taxonomy" id="1936"/>
    <lineage>
        <taxon>Bacteria</taxon>
        <taxon>Bacillati</taxon>
        <taxon>Actinomycetota</taxon>
        <taxon>Actinomycetes</taxon>
        <taxon>Kitasatosporales</taxon>
        <taxon>Streptomycetaceae</taxon>
        <taxon>Streptomyces</taxon>
    </lineage>
</organism>
<evidence type="ECO:0000256" key="2">
    <source>
        <dbReference type="ARBA" id="ARBA00022643"/>
    </source>
</evidence>
<feature type="domain" description="Luciferase-like" evidence="5">
    <location>
        <begin position="7"/>
        <end position="248"/>
    </location>
</feature>
<keyword evidence="1" id="KW-0285">Flavoprotein</keyword>
<keyword evidence="2" id="KW-0288">FMN</keyword>
<dbReference type="RefSeq" id="WP_328344488.1">
    <property type="nucleotide sequence ID" value="NZ_CP107906.1"/>
</dbReference>
<keyword evidence="3" id="KW-0560">Oxidoreductase</keyword>
<name>A0ABZ1P1N8_STRVL</name>
<dbReference type="InterPro" id="IPR050172">
    <property type="entry name" value="SsuD_RutA_monooxygenase"/>
</dbReference>
<dbReference type="PANTHER" id="PTHR42847">
    <property type="entry name" value="ALKANESULFONATE MONOOXYGENASE"/>
    <property type="match status" value="1"/>
</dbReference>
<evidence type="ECO:0000313" key="7">
    <source>
        <dbReference type="Proteomes" id="UP001341259"/>
    </source>
</evidence>
<dbReference type="NCBIfam" id="TIGR03560">
    <property type="entry name" value="F420_Rv1855c"/>
    <property type="match status" value="1"/>
</dbReference>
<dbReference type="PANTHER" id="PTHR42847:SF4">
    <property type="entry name" value="ALKANESULFONATE MONOOXYGENASE-RELATED"/>
    <property type="match status" value="1"/>
</dbReference>
<dbReference type="Pfam" id="PF00296">
    <property type="entry name" value="Bac_luciferase"/>
    <property type="match status" value="1"/>
</dbReference>
<proteinExistence type="predicted"/>
<evidence type="ECO:0000256" key="1">
    <source>
        <dbReference type="ARBA" id="ARBA00022630"/>
    </source>
</evidence>
<evidence type="ECO:0000313" key="6">
    <source>
        <dbReference type="EMBL" id="WUG97534.1"/>
    </source>
</evidence>
<gene>
    <name evidence="6" type="ORF">OHB29_33565</name>
</gene>
<evidence type="ECO:0000259" key="5">
    <source>
        <dbReference type="Pfam" id="PF00296"/>
    </source>
</evidence>
<keyword evidence="4" id="KW-0503">Monooxygenase</keyword>
<evidence type="ECO:0000256" key="4">
    <source>
        <dbReference type="ARBA" id="ARBA00023033"/>
    </source>
</evidence>
<keyword evidence="7" id="KW-1185">Reference proteome</keyword>
<sequence length="307" mass="33592">MDLRIFTEPQQGAAYDTLLAVAKATEDLGFDAFFRSDHYLRMGSGDGLPGPTDAWLTLAGLARETKRIRLGTLMTAGTFRLPGVLAIQVAQVDQMSGGRVELGLGTGWFEEEHKAYGIPFPKEKFSRLEEQLEIITGLWATELGKTFDFHGTHYDLTDSPALPKPAQKKIPVLVGGHGATRTPRLAAQYADEFNIPFASVEDSERQFGRVRAAAEEAGRDGDDLTYSNALVVCVGRDEAEVARRAAAIGREADELRLDGLAGSPSEVVDKIGRYAEIGARRIYLQILDLDDLDHLELISSQVRSQLS</sequence>
<dbReference type="Gene3D" id="3.20.20.30">
    <property type="entry name" value="Luciferase-like domain"/>
    <property type="match status" value="1"/>
</dbReference>
<dbReference type="SUPFAM" id="SSF51679">
    <property type="entry name" value="Bacterial luciferase-like"/>
    <property type="match status" value="1"/>
</dbReference>
<dbReference type="InterPro" id="IPR011251">
    <property type="entry name" value="Luciferase-like_dom"/>
</dbReference>
<reference evidence="6 7" key="1">
    <citation type="submission" date="2022-10" db="EMBL/GenBank/DDBJ databases">
        <title>The complete genomes of actinobacterial strains from the NBC collection.</title>
        <authorList>
            <person name="Joergensen T.S."/>
            <person name="Alvarez Arevalo M."/>
            <person name="Sterndorff E.B."/>
            <person name="Faurdal D."/>
            <person name="Vuksanovic O."/>
            <person name="Mourched A.-S."/>
            <person name="Charusanti P."/>
            <person name="Shaw S."/>
            <person name="Blin K."/>
            <person name="Weber T."/>
        </authorList>
    </citation>
    <scope>NUCLEOTIDE SEQUENCE [LARGE SCALE GENOMIC DNA]</scope>
    <source>
        <strain evidence="6 7">NBC_00456</strain>
    </source>
</reference>
<accession>A0ABZ1P1N8</accession>